<evidence type="ECO:0000313" key="2">
    <source>
        <dbReference type="EMBL" id="STZ62360.1"/>
    </source>
</evidence>
<sequence length="73" mass="8307">MTSSVERPRVRLPQRHTPRGTPPPRGCAPHLAAPSFGDRQQVDQLFRELDELETQVVHIRHRIAELGNVPQHS</sequence>
<proteinExistence type="predicted"/>
<dbReference type="RefSeq" id="WP_147289433.1">
    <property type="nucleotide sequence ID" value="NZ_AP022600.1"/>
</dbReference>
<evidence type="ECO:0000313" key="3">
    <source>
        <dbReference type="Proteomes" id="UP000254978"/>
    </source>
</evidence>
<reference evidence="2 3" key="1">
    <citation type="submission" date="2018-06" db="EMBL/GenBank/DDBJ databases">
        <authorList>
            <consortium name="Pathogen Informatics"/>
            <person name="Doyle S."/>
        </authorList>
    </citation>
    <scope>NUCLEOTIDE SEQUENCE [LARGE SCALE GENOMIC DNA]</scope>
    <source>
        <strain evidence="2 3">NCTC10821</strain>
    </source>
</reference>
<feature type="region of interest" description="Disordered" evidence="1">
    <location>
        <begin position="1"/>
        <end position="28"/>
    </location>
</feature>
<keyword evidence="3" id="KW-1185">Reference proteome</keyword>
<gene>
    <name evidence="2" type="ORF">NCTC10821_05929</name>
</gene>
<accession>A0A378TNZ8</accession>
<dbReference type="EMBL" id="UGQT01000001">
    <property type="protein sequence ID" value="STZ62360.1"/>
    <property type="molecule type" value="Genomic_DNA"/>
</dbReference>
<dbReference type="Proteomes" id="UP000254978">
    <property type="component" value="Unassembled WGS sequence"/>
</dbReference>
<dbReference type="AlphaFoldDB" id="A0A378TNZ8"/>
<name>A0A378TNZ8_9MYCO</name>
<protein>
    <submittedName>
        <fullName evidence="2">Uncharacterized protein</fullName>
    </submittedName>
</protein>
<evidence type="ECO:0000256" key="1">
    <source>
        <dbReference type="SAM" id="MobiDB-lite"/>
    </source>
</evidence>
<organism evidence="2 3">
    <name type="scientific">Mycolicibacterium tokaiense</name>
    <dbReference type="NCBI Taxonomy" id="39695"/>
    <lineage>
        <taxon>Bacteria</taxon>
        <taxon>Bacillati</taxon>
        <taxon>Actinomycetota</taxon>
        <taxon>Actinomycetes</taxon>
        <taxon>Mycobacteriales</taxon>
        <taxon>Mycobacteriaceae</taxon>
        <taxon>Mycolicibacterium</taxon>
    </lineage>
</organism>